<dbReference type="EMBL" id="JACBKZ010000013">
    <property type="protein sequence ID" value="KAF5935389.1"/>
    <property type="molecule type" value="Genomic_DNA"/>
</dbReference>
<dbReference type="InterPro" id="IPR004000">
    <property type="entry name" value="Actin"/>
</dbReference>
<organism evidence="2 3">
    <name type="scientific">Camellia sinensis</name>
    <name type="common">Tea plant</name>
    <name type="synonym">Thea sinensis</name>
    <dbReference type="NCBI Taxonomy" id="4442"/>
    <lineage>
        <taxon>Eukaryota</taxon>
        <taxon>Viridiplantae</taxon>
        <taxon>Streptophyta</taxon>
        <taxon>Embryophyta</taxon>
        <taxon>Tracheophyta</taxon>
        <taxon>Spermatophyta</taxon>
        <taxon>Magnoliopsida</taxon>
        <taxon>eudicotyledons</taxon>
        <taxon>Gunneridae</taxon>
        <taxon>Pentapetalae</taxon>
        <taxon>asterids</taxon>
        <taxon>Ericales</taxon>
        <taxon>Theaceae</taxon>
        <taxon>Camellia</taxon>
    </lineage>
</organism>
<feature type="transmembrane region" description="Helical" evidence="1">
    <location>
        <begin position="114"/>
        <end position="137"/>
    </location>
</feature>
<keyword evidence="1" id="KW-0472">Membrane</keyword>
<evidence type="ECO:0008006" key="4">
    <source>
        <dbReference type="Google" id="ProtNLM"/>
    </source>
</evidence>
<dbReference type="SUPFAM" id="SSF53067">
    <property type="entry name" value="Actin-like ATPase domain"/>
    <property type="match status" value="1"/>
</dbReference>
<reference evidence="2 3" key="2">
    <citation type="submission" date="2020-07" db="EMBL/GenBank/DDBJ databases">
        <title>Genome assembly of wild tea tree DASZ reveals pedigree and selection history of tea varieties.</title>
        <authorList>
            <person name="Zhang W."/>
        </authorList>
    </citation>
    <scope>NUCLEOTIDE SEQUENCE [LARGE SCALE GENOMIC DNA]</scope>
    <source>
        <strain evidence="3">cv. G240</strain>
        <tissue evidence="2">Leaf</tissue>
    </source>
</reference>
<reference evidence="3" key="1">
    <citation type="journal article" date="2020" name="Nat. Commun.">
        <title>Genome assembly of wild tea tree DASZ reveals pedigree and selection history of tea varieties.</title>
        <authorList>
            <person name="Zhang W."/>
            <person name="Zhang Y."/>
            <person name="Qiu H."/>
            <person name="Guo Y."/>
            <person name="Wan H."/>
            <person name="Zhang X."/>
            <person name="Scossa F."/>
            <person name="Alseekh S."/>
            <person name="Zhang Q."/>
            <person name="Wang P."/>
            <person name="Xu L."/>
            <person name="Schmidt M.H."/>
            <person name="Jia X."/>
            <person name="Li D."/>
            <person name="Zhu A."/>
            <person name="Guo F."/>
            <person name="Chen W."/>
            <person name="Ni D."/>
            <person name="Usadel B."/>
            <person name="Fernie A.R."/>
            <person name="Wen W."/>
        </authorList>
    </citation>
    <scope>NUCLEOTIDE SEQUENCE [LARGE SCALE GENOMIC DNA]</scope>
    <source>
        <strain evidence="3">cv. G240</strain>
    </source>
</reference>
<evidence type="ECO:0000313" key="2">
    <source>
        <dbReference type="EMBL" id="KAF5935389.1"/>
    </source>
</evidence>
<dbReference type="InterPro" id="IPR043129">
    <property type="entry name" value="ATPase_NBD"/>
</dbReference>
<dbReference type="Gene3D" id="3.30.420.40">
    <property type="match status" value="1"/>
</dbReference>
<dbReference type="Proteomes" id="UP000593564">
    <property type="component" value="Unassembled WGS sequence"/>
</dbReference>
<dbReference type="Gene3D" id="3.90.640.10">
    <property type="entry name" value="Actin, Chain A, domain 4"/>
    <property type="match status" value="1"/>
</dbReference>
<keyword evidence="1" id="KW-0812">Transmembrane</keyword>
<keyword evidence="3" id="KW-1185">Reference proteome</keyword>
<sequence length="140" mass="15747">MTLTVARPSPPLLPRRRSSLTVDFKGMYGTVWFLRISTELPDGRVVKVGTERFQAPEALFTPLYQHIVLSGGSTMYPGLPSRLEKEILDRYLEAVLKGNKDGLKIEDPPRRKHMVYLGGAVLAGIMKVLLFATVLYCRKK</sequence>
<dbReference type="Pfam" id="PF00022">
    <property type="entry name" value="Actin"/>
    <property type="match status" value="1"/>
</dbReference>
<accession>A0A7J7G3V2</accession>
<dbReference type="AlphaFoldDB" id="A0A7J7G3V2"/>
<evidence type="ECO:0000256" key="1">
    <source>
        <dbReference type="SAM" id="Phobius"/>
    </source>
</evidence>
<protein>
    <recommendedName>
        <fullName evidence="4">Actin-related protein 2</fullName>
    </recommendedName>
</protein>
<keyword evidence="1" id="KW-1133">Transmembrane helix</keyword>
<comment type="caution">
    <text evidence="2">The sequence shown here is derived from an EMBL/GenBank/DDBJ whole genome shotgun (WGS) entry which is preliminary data.</text>
</comment>
<name>A0A7J7G3V2_CAMSI</name>
<evidence type="ECO:0000313" key="3">
    <source>
        <dbReference type="Proteomes" id="UP000593564"/>
    </source>
</evidence>
<gene>
    <name evidence="2" type="ORF">HYC85_026518</name>
</gene>
<proteinExistence type="predicted"/>
<dbReference type="PANTHER" id="PTHR11937">
    <property type="entry name" value="ACTIN"/>
    <property type="match status" value="1"/>
</dbReference>